<keyword evidence="1" id="KW-0853">WD repeat</keyword>
<feature type="repeat" description="WD" evidence="1">
    <location>
        <begin position="170"/>
        <end position="211"/>
    </location>
</feature>
<evidence type="ECO:0000256" key="1">
    <source>
        <dbReference type="PROSITE-ProRule" id="PRU00221"/>
    </source>
</evidence>
<dbReference type="InterPro" id="IPR001680">
    <property type="entry name" value="WD40_rpt"/>
</dbReference>
<dbReference type="EMBL" id="JANBOJ010000175">
    <property type="protein sequence ID" value="KAJ1721393.1"/>
    <property type="molecule type" value="Genomic_DNA"/>
</dbReference>
<dbReference type="PANTHER" id="PTHR44163">
    <property type="entry name" value="U3 SMALL NUCLEOLAR RNA-ASSOCIATED PROTEIN 4 HOMOLOG"/>
    <property type="match status" value="1"/>
</dbReference>
<dbReference type="SUPFAM" id="SSF82171">
    <property type="entry name" value="DPP6 N-terminal domain-like"/>
    <property type="match status" value="1"/>
</dbReference>
<feature type="compositionally biased region" description="Basic and acidic residues" evidence="2">
    <location>
        <begin position="743"/>
        <end position="758"/>
    </location>
</feature>
<dbReference type="PANTHER" id="PTHR44163:SF1">
    <property type="entry name" value="U3 SMALL NUCLEOLAR RNA-ASSOCIATED PROTEIN 4 HOMOLOG"/>
    <property type="match status" value="1"/>
</dbReference>
<evidence type="ECO:0000256" key="2">
    <source>
        <dbReference type="SAM" id="MobiDB-lite"/>
    </source>
</evidence>
<dbReference type="InterPro" id="IPR036322">
    <property type="entry name" value="WD40_repeat_dom_sf"/>
</dbReference>
<dbReference type="OrthoDB" id="8883818at2759"/>
<keyword evidence="4" id="KW-1185">Reference proteome</keyword>
<dbReference type="GO" id="GO:0003723">
    <property type="term" value="F:RNA binding"/>
    <property type="evidence" value="ECO:0007669"/>
    <property type="project" value="TreeGrafter"/>
</dbReference>
<feature type="compositionally biased region" description="Basic and acidic residues" evidence="2">
    <location>
        <begin position="777"/>
        <end position="787"/>
    </location>
</feature>
<dbReference type="InterPro" id="IPR046351">
    <property type="entry name" value="UTP4"/>
</dbReference>
<accession>A0A9W8CRR9</accession>
<proteinExistence type="predicted"/>
<organism evidence="3 4">
    <name type="scientific">Coemansia erecta</name>
    <dbReference type="NCBI Taxonomy" id="147472"/>
    <lineage>
        <taxon>Eukaryota</taxon>
        <taxon>Fungi</taxon>
        <taxon>Fungi incertae sedis</taxon>
        <taxon>Zoopagomycota</taxon>
        <taxon>Kickxellomycotina</taxon>
        <taxon>Kickxellomycetes</taxon>
        <taxon>Kickxellales</taxon>
        <taxon>Kickxellaceae</taxon>
        <taxon>Coemansia</taxon>
    </lineage>
</organism>
<dbReference type="AlphaFoldDB" id="A0A9W8CRR9"/>
<feature type="region of interest" description="Disordered" evidence="2">
    <location>
        <begin position="303"/>
        <end position="331"/>
    </location>
</feature>
<dbReference type="GO" id="GO:0032040">
    <property type="term" value="C:small-subunit processome"/>
    <property type="evidence" value="ECO:0007669"/>
    <property type="project" value="TreeGrafter"/>
</dbReference>
<dbReference type="GO" id="GO:0034455">
    <property type="term" value="C:t-UTP complex"/>
    <property type="evidence" value="ECO:0007669"/>
    <property type="project" value="TreeGrafter"/>
</dbReference>
<dbReference type="SUPFAM" id="SSF50978">
    <property type="entry name" value="WD40 repeat-like"/>
    <property type="match status" value="1"/>
</dbReference>
<protein>
    <submittedName>
        <fullName evidence="3">U3 small nucleolar RNA-associated protein</fullName>
    </submittedName>
</protein>
<dbReference type="Proteomes" id="UP001149813">
    <property type="component" value="Unassembled WGS sequence"/>
</dbReference>
<dbReference type="InterPro" id="IPR015943">
    <property type="entry name" value="WD40/YVTN_repeat-like_dom_sf"/>
</dbReference>
<dbReference type="Gene3D" id="2.130.10.10">
    <property type="entry name" value="YVTN repeat-like/Quinoprotein amine dehydrogenase"/>
    <property type="match status" value="3"/>
</dbReference>
<evidence type="ECO:0000313" key="3">
    <source>
        <dbReference type="EMBL" id="KAJ1721393.1"/>
    </source>
</evidence>
<dbReference type="Pfam" id="PF00400">
    <property type="entry name" value="WD40"/>
    <property type="match status" value="2"/>
</dbReference>
<name>A0A9W8CRR9_9FUNG</name>
<dbReference type="SMART" id="SM00320">
    <property type="entry name" value="WD40"/>
    <property type="match status" value="8"/>
</dbReference>
<evidence type="ECO:0000313" key="4">
    <source>
        <dbReference type="Proteomes" id="UP001149813"/>
    </source>
</evidence>
<dbReference type="PROSITE" id="PS50294">
    <property type="entry name" value="WD_REPEATS_REGION"/>
    <property type="match status" value="1"/>
</dbReference>
<dbReference type="GO" id="GO:0000462">
    <property type="term" value="P:maturation of SSU-rRNA from tricistronic rRNA transcript (SSU-rRNA, 5.8S rRNA, LSU-rRNA)"/>
    <property type="evidence" value="ECO:0007669"/>
    <property type="project" value="InterPro"/>
</dbReference>
<dbReference type="GO" id="GO:0030686">
    <property type="term" value="C:90S preribosome"/>
    <property type="evidence" value="ECO:0007669"/>
    <property type="project" value="InterPro"/>
</dbReference>
<reference evidence="3" key="1">
    <citation type="submission" date="2022-07" db="EMBL/GenBank/DDBJ databases">
        <title>Phylogenomic reconstructions and comparative analyses of Kickxellomycotina fungi.</title>
        <authorList>
            <person name="Reynolds N.K."/>
            <person name="Stajich J.E."/>
            <person name="Barry K."/>
            <person name="Grigoriev I.V."/>
            <person name="Crous P."/>
            <person name="Smith M.E."/>
        </authorList>
    </citation>
    <scope>NUCLEOTIDE SEQUENCE</scope>
    <source>
        <strain evidence="3">NBRC 32514</strain>
    </source>
</reference>
<sequence>MQVHRCRFADYVPQAVNAIEFTPATVERPRIAVGRANGDIELWGVRHGHIHYEKTIPGPVNGTLETVAWAHQTQLTADDAELLESAEERAAYVKRLNARAPRLFSAGLNAVIVEWDIGRLVPRAAVDSYGGAVWCMATNHAQTQLAVGTEDGHIRLFDITDGRLEYVRCFDKINSRILSVAWAADDRTVVTGSADSSVRVWTASTGHVAARMTLPKEGGMPTLVWAVAVLRGGTVVSGDSRGHVVFWDAAMHVAMQDFRAQSADVLSLATDDAGHTVYASGVDPKITQFHLFVGDGASAHAAAGGNKRRLKGSKRQREGRGKGSSDGSRWHMTGFRRYHTHDVRALAVSSRLDPNVLISGGVDTQVTACLAGEFPTGNQYRQPCFPPDDSVVSVAARAGLMLQRQGTTLKLWELGAAEQPSADLARAMESGQALQLLTRQRDLLRMDVSASTNLLSCCLSPSGTLVATSDAAGPRLYMLVRSPGDRPVVRARRLRAFPPANFVPPYSTARGVTRFAFTSDEKKLVMATADGFVVVVDVSRYASGEFTVVRRHCGHRTAAAEAESDAGCDDVPTHAADVRSVPEADVQTRSIVRMAVSRDDRHVATADSNGLVIVASINGSRSSVVSLSQGSHRDGNVAAMVFDSIGNLVVTTVANQVFAWDVRRGAPTPWSLRNSRKNIPRGFAVNGDCVAALATNPAERGVVYAWAANHITRIDLTAPPGPRRAVLNIHKRRHIEAEVLRQVHEEKEQADRRLERQNSKRKRQQAAGSTATAEADSEAKKAVDADADADADRDLDLNTDWTSTYVARLREAGINVNEPHNFRMTQRYQNLMHASFVDDNTMIVVERPWTDVAASLPLAFERHRYVS</sequence>
<feature type="region of interest" description="Disordered" evidence="2">
    <location>
        <begin position="743"/>
        <end position="787"/>
    </location>
</feature>
<gene>
    <name evidence="3" type="primary">UTP4</name>
    <name evidence="3" type="ORF">LPJ53_004085</name>
</gene>
<dbReference type="PROSITE" id="PS50082">
    <property type="entry name" value="WD_REPEATS_2"/>
    <property type="match status" value="1"/>
</dbReference>
<comment type="caution">
    <text evidence="3">The sequence shown here is derived from an EMBL/GenBank/DDBJ whole genome shotgun (WGS) entry which is preliminary data.</text>
</comment>